<evidence type="ECO:0000256" key="4">
    <source>
        <dbReference type="PROSITE-ProRule" id="PRU00175"/>
    </source>
</evidence>
<feature type="transmembrane region" description="Helical" evidence="6">
    <location>
        <begin position="37"/>
        <end position="62"/>
    </location>
</feature>
<dbReference type="SUPFAM" id="SSF57850">
    <property type="entry name" value="RING/U-box"/>
    <property type="match status" value="1"/>
</dbReference>
<reference evidence="8 9" key="1">
    <citation type="journal article" date="2020" name="G3 (Bethesda)">
        <title>Improved Reference Genome for Cyclotella cryptica CCMP332, a Model for Cell Wall Morphogenesis, Salinity Adaptation, and Lipid Production in Diatoms (Bacillariophyta).</title>
        <authorList>
            <person name="Roberts W.R."/>
            <person name="Downey K.M."/>
            <person name="Ruck E.C."/>
            <person name="Traller J.C."/>
            <person name="Alverson A.J."/>
        </authorList>
    </citation>
    <scope>NUCLEOTIDE SEQUENCE [LARGE SCALE GENOMIC DNA]</scope>
    <source>
        <strain evidence="8 9">CCMP332</strain>
    </source>
</reference>
<evidence type="ECO:0000256" key="5">
    <source>
        <dbReference type="SAM" id="MobiDB-lite"/>
    </source>
</evidence>
<evidence type="ECO:0000256" key="1">
    <source>
        <dbReference type="ARBA" id="ARBA00022723"/>
    </source>
</evidence>
<keyword evidence="6" id="KW-0472">Membrane</keyword>
<evidence type="ECO:0000313" key="9">
    <source>
        <dbReference type="Proteomes" id="UP001516023"/>
    </source>
</evidence>
<dbReference type="InterPro" id="IPR013083">
    <property type="entry name" value="Znf_RING/FYVE/PHD"/>
</dbReference>
<feature type="compositionally biased region" description="Basic residues" evidence="5">
    <location>
        <begin position="819"/>
        <end position="828"/>
    </location>
</feature>
<dbReference type="PANTHER" id="PTHR14155:SF610">
    <property type="entry name" value="OS01G0755700 PROTEIN"/>
    <property type="match status" value="1"/>
</dbReference>
<keyword evidence="6" id="KW-1133">Transmembrane helix</keyword>
<dbReference type="Proteomes" id="UP001516023">
    <property type="component" value="Unassembled WGS sequence"/>
</dbReference>
<feature type="compositionally biased region" description="Polar residues" evidence="5">
    <location>
        <begin position="754"/>
        <end position="764"/>
    </location>
</feature>
<keyword evidence="9" id="KW-1185">Reference proteome</keyword>
<accession>A0ABD3PU18</accession>
<keyword evidence="1" id="KW-0479">Metal-binding</keyword>
<evidence type="ECO:0000313" key="8">
    <source>
        <dbReference type="EMBL" id="KAL3791604.1"/>
    </source>
</evidence>
<evidence type="ECO:0000259" key="7">
    <source>
        <dbReference type="PROSITE" id="PS50089"/>
    </source>
</evidence>
<organism evidence="8 9">
    <name type="scientific">Cyclotella cryptica</name>
    <dbReference type="NCBI Taxonomy" id="29204"/>
    <lineage>
        <taxon>Eukaryota</taxon>
        <taxon>Sar</taxon>
        <taxon>Stramenopiles</taxon>
        <taxon>Ochrophyta</taxon>
        <taxon>Bacillariophyta</taxon>
        <taxon>Coscinodiscophyceae</taxon>
        <taxon>Thalassiosirophycidae</taxon>
        <taxon>Stephanodiscales</taxon>
        <taxon>Stephanodiscaceae</taxon>
        <taxon>Cyclotella</taxon>
    </lineage>
</organism>
<dbReference type="PANTHER" id="PTHR14155">
    <property type="entry name" value="RING FINGER DOMAIN-CONTAINING"/>
    <property type="match status" value="1"/>
</dbReference>
<feature type="region of interest" description="Disordered" evidence="5">
    <location>
        <begin position="717"/>
        <end position="836"/>
    </location>
</feature>
<dbReference type="InterPro" id="IPR001841">
    <property type="entry name" value="Znf_RING"/>
</dbReference>
<dbReference type="PROSITE" id="PS50089">
    <property type="entry name" value="ZF_RING_2"/>
    <property type="match status" value="1"/>
</dbReference>
<keyword evidence="3" id="KW-0862">Zinc</keyword>
<gene>
    <name evidence="8" type="ORF">HJC23_012194</name>
</gene>
<dbReference type="CDD" id="cd16448">
    <property type="entry name" value="RING-H2"/>
    <property type="match status" value="1"/>
</dbReference>
<feature type="region of interest" description="Disordered" evidence="5">
    <location>
        <begin position="112"/>
        <end position="141"/>
    </location>
</feature>
<dbReference type="InterPro" id="IPR053238">
    <property type="entry name" value="RING-H2_zinc_finger"/>
</dbReference>
<dbReference type="Gene3D" id="3.30.40.10">
    <property type="entry name" value="Zinc/RING finger domain, C3HC4 (zinc finger)"/>
    <property type="match status" value="1"/>
</dbReference>
<feature type="compositionally biased region" description="Polar residues" evidence="5">
    <location>
        <begin position="682"/>
        <end position="701"/>
    </location>
</feature>
<dbReference type="Pfam" id="PF13639">
    <property type="entry name" value="zf-RING_2"/>
    <property type="match status" value="1"/>
</dbReference>
<evidence type="ECO:0000256" key="2">
    <source>
        <dbReference type="ARBA" id="ARBA00022771"/>
    </source>
</evidence>
<keyword evidence="2 4" id="KW-0863">Zinc-finger</keyword>
<feature type="compositionally biased region" description="Polar residues" evidence="5">
    <location>
        <begin position="792"/>
        <end position="817"/>
    </location>
</feature>
<dbReference type="GO" id="GO:0008270">
    <property type="term" value="F:zinc ion binding"/>
    <property type="evidence" value="ECO:0007669"/>
    <property type="project" value="UniProtKB-KW"/>
</dbReference>
<comment type="caution">
    <text evidence="8">The sequence shown here is derived from an EMBL/GenBank/DDBJ whole genome shotgun (WGS) entry which is preliminary data.</text>
</comment>
<feature type="domain" description="RING-type" evidence="7">
    <location>
        <begin position="544"/>
        <end position="587"/>
    </location>
</feature>
<evidence type="ECO:0000256" key="3">
    <source>
        <dbReference type="ARBA" id="ARBA00022833"/>
    </source>
</evidence>
<feature type="compositionally biased region" description="Basic and acidic residues" evidence="5">
    <location>
        <begin position="118"/>
        <end position="141"/>
    </location>
</feature>
<name>A0ABD3PU18_9STRA</name>
<dbReference type="EMBL" id="JABMIG020000112">
    <property type="protein sequence ID" value="KAL3791604.1"/>
    <property type="molecule type" value="Genomic_DNA"/>
</dbReference>
<evidence type="ECO:0000256" key="6">
    <source>
        <dbReference type="SAM" id="Phobius"/>
    </source>
</evidence>
<proteinExistence type="predicted"/>
<protein>
    <recommendedName>
        <fullName evidence="7">RING-type domain-containing protein</fullName>
    </recommendedName>
</protein>
<feature type="region of interest" description="Disordered" evidence="5">
    <location>
        <begin position="670"/>
        <end position="701"/>
    </location>
</feature>
<dbReference type="AlphaFoldDB" id="A0ABD3PU18"/>
<sequence length="857" mass="94758">MEQKSVDRLRQLRSLITKAVRQINAPSDFVSVRTNKIITWILVICVVVPFLVASVLQCIFCLKRKRRQRIEQRLAEVNENPGGRRIILELLFKENVREVGEGEVPKHRRVLVKKRRKKTDEERRKKSGDGEDGKAEAVGDGKRTSLWPVSAWWGEEKVKGGAVDNEQERVVICVSRDGLEVDIDNIVAAASAASDAAHDSSPAGPSEEIPTATMVESIQREETHDVLLSTAATDQEDGTESLSINSQEAIPDDDSQDEDRLSDTNSAVVEEMQPSNAADIVSDENVLLRREDMSSLKNGDDISTGGSINDIDAIIHPQCHAETPKTANYNNDENLISESESSSSIRQSLSAKTGLELNAKEFASKSVLLAPRIRSRRSWDNPADLAKVLEPPVDLGQSSNNASPISPCFETGDGAFSISPTSYGLVLPDLSEYIDQDDEANEVSSNQKMIASPPSIFRKKNSEETESDIEIQPSLSNVTDVASNVDERSKSDHYRGKVLGQMAPADIAPSYKLRSAESYRTDGSSISYFSYEDISIEDEESEMCAVCICPYQEGDVRIFSKHCSHVFHKECIFEWLVKGHNECPCCRTDMVTKSEIKETSATLIGTELLTQAMRTSMVEAPPFRRRGPRLPRHMLARGRRTPGNLQDGTIPQQSPNAHWLWTARFDNSRQQLPNSRPFPAPTNDNSTSAVNSPTLNTNTHNNDWLWTTRFENRPSRRISPTTLVSRSSDALDTNCPSGNTMASRSSDAIDVNRPSGSALASRSSDAVLEGPSEQQPLHHHASAGSLIISRNLHPNWSSSQSNAVSRRPQGQNLTLSPMSRRHPHWQQRTRRDVDPPLVQVPARSAVSPIGNHAVSDI</sequence>
<keyword evidence="6" id="KW-0812">Transmembrane</keyword>
<feature type="compositionally biased region" description="Polar residues" evidence="5">
    <location>
        <begin position="718"/>
        <end position="746"/>
    </location>
</feature>
<feature type="region of interest" description="Disordered" evidence="5">
    <location>
        <begin position="233"/>
        <end position="279"/>
    </location>
</feature>